<keyword evidence="4" id="KW-1185">Reference proteome</keyword>
<keyword evidence="1" id="KW-0732">Signal</keyword>
<dbReference type="InterPro" id="IPR030678">
    <property type="entry name" value="Peptide/Ni-bd"/>
</dbReference>
<evidence type="ECO:0000256" key="1">
    <source>
        <dbReference type="SAM" id="SignalP"/>
    </source>
</evidence>
<dbReference type="Proteomes" id="UP000247980">
    <property type="component" value="Unassembled WGS sequence"/>
</dbReference>
<gene>
    <name evidence="3" type="ORF">CVS30_05300</name>
</gene>
<dbReference type="GO" id="GO:0043190">
    <property type="term" value="C:ATP-binding cassette (ABC) transporter complex"/>
    <property type="evidence" value="ECO:0007669"/>
    <property type="project" value="InterPro"/>
</dbReference>
<dbReference type="PIRSF" id="PIRSF002741">
    <property type="entry name" value="MppA"/>
    <property type="match status" value="1"/>
</dbReference>
<dbReference type="GO" id="GO:0015833">
    <property type="term" value="P:peptide transport"/>
    <property type="evidence" value="ECO:0007669"/>
    <property type="project" value="TreeGrafter"/>
</dbReference>
<evidence type="ECO:0000259" key="2">
    <source>
        <dbReference type="Pfam" id="PF00496"/>
    </source>
</evidence>
<dbReference type="SUPFAM" id="SSF53850">
    <property type="entry name" value="Periplasmic binding protein-like II"/>
    <property type="match status" value="1"/>
</dbReference>
<organism evidence="3 4">
    <name type="scientific">Arthrobacter psychrolactophilus</name>
    <dbReference type="NCBI Taxonomy" id="92442"/>
    <lineage>
        <taxon>Bacteria</taxon>
        <taxon>Bacillati</taxon>
        <taxon>Actinomycetota</taxon>
        <taxon>Actinomycetes</taxon>
        <taxon>Micrococcales</taxon>
        <taxon>Micrococcaceae</taxon>
        <taxon>Arthrobacter</taxon>
    </lineage>
</organism>
<comment type="caution">
    <text evidence="3">The sequence shown here is derived from an EMBL/GenBank/DDBJ whole genome shotgun (WGS) entry which is preliminary data.</text>
</comment>
<feature type="signal peptide" evidence="1">
    <location>
        <begin position="1"/>
        <end position="20"/>
    </location>
</feature>
<dbReference type="GO" id="GO:0042597">
    <property type="term" value="C:periplasmic space"/>
    <property type="evidence" value="ECO:0007669"/>
    <property type="project" value="UniProtKB-ARBA"/>
</dbReference>
<dbReference type="InterPro" id="IPR039424">
    <property type="entry name" value="SBP_5"/>
</dbReference>
<dbReference type="Gene3D" id="3.10.105.10">
    <property type="entry name" value="Dipeptide-binding Protein, Domain 3"/>
    <property type="match status" value="1"/>
</dbReference>
<dbReference type="InterPro" id="IPR000914">
    <property type="entry name" value="SBP_5_dom"/>
</dbReference>
<sequence>MMSHFKKRSLAMSVVAAATAGILALSGCSSETGGSNNSGDAGASAITVFNGATGAISENWNPFSPTMLQPTQGVIYEPLYYYNLAAESEPKSLLATAFSWNADGTELTITNREGVKWNDGEPLTSKDVAFTFNMIHDNPALNTSGLNATATATDDKTTVLKFATSSFMQEPQILGNQAIVPEHIWSKIADPTTTINENPVGTGAYKVKSFNAQSYVLEKNPTYWEAGKPEIDTVQYISLATADAASAALIAGKVDWMSSFLPNLKEMISTQKNLSYVNTPVMTTSLFTCSDAALGCKGPQTDVAVRQAIFAAMDRTQLNKLAGGDFAAPASPTLLLPERDKKWIANPSDVEVPQTSDVAKATGILEAAGYAKGSDGIYAKDGQRVSLTVQVVAGWSDYISAVQVLTSQLKEAGIELKSVQLSYNEWSGNQTKGTFELTLDSIGLGASDNPYYTYQPRFNSSTTAKVGEDASTGGNYARYQNKIVDAELAKAAATSDEAAQKASYAAIQKEVVRDLPYIPIYVNSTLSEFNTDRATGWPTNDNKYAFPASWKSWDNGIVLKSLTPAGK</sequence>
<dbReference type="Gene3D" id="3.40.190.10">
    <property type="entry name" value="Periplasmic binding protein-like II"/>
    <property type="match status" value="1"/>
</dbReference>
<dbReference type="PANTHER" id="PTHR30290">
    <property type="entry name" value="PERIPLASMIC BINDING COMPONENT OF ABC TRANSPORTER"/>
    <property type="match status" value="1"/>
</dbReference>
<dbReference type="EMBL" id="QJVC01000003">
    <property type="protein sequence ID" value="PYI39377.1"/>
    <property type="molecule type" value="Genomic_DNA"/>
</dbReference>
<feature type="chain" id="PRO_5038400134" evidence="1">
    <location>
        <begin position="21"/>
        <end position="567"/>
    </location>
</feature>
<dbReference type="PROSITE" id="PS51257">
    <property type="entry name" value="PROKAR_LIPOPROTEIN"/>
    <property type="match status" value="1"/>
</dbReference>
<proteinExistence type="predicted"/>
<dbReference type="AlphaFoldDB" id="A0A2V5JHA9"/>
<evidence type="ECO:0000313" key="3">
    <source>
        <dbReference type="EMBL" id="PYI39377.1"/>
    </source>
</evidence>
<dbReference type="OrthoDB" id="9764591at2"/>
<accession>A0A2V5JHA9</accession>
<protein>
    <submittedName>
        <fullName evidence="3">ABC transporter substrate-binding protein</fullName>
    </submittedName>
</protein>
<dbReference type="PANTHER" id="PTHR30290:SF82">
    <property type="entry name" value="ABC-TYPE DIPEPTIDE_OLIGOPEPTIDE TRANSPORT SYSTEM, PERIPLASMIC COMPONENT"/>
    <property type="match status" value="1"/>
</dbReference>
<dbReference type="Pfam" id="PF00496">
    <property type="entry name" value="SBP_bac_5"/>
    <property type="match status" value="1"/>
</dbReference>
<dbReference type="CDD" id="cd08509">
    <property type="entry name" value="PBP2_TmCBP_oligosaccharides_like"/>
    <property type="match status" value="1"/>
</dbReference>
<evidence type="ECO:0000313" key="4">
    <source>
        <dbReference type="Proteomes" id="UP000247980"/>
    </source>
</evidence>
<name>A0A2V5JHA9_9MICC</name>
<dbReference type="GO" id="GO:1904680">
    <property type="term" value="F:peptide transmembrane transporter activity"/>
    <property type="evidence" value="ECO:0007669"/>
    <property type="project" value="TreeGrafter"/>
</dbReference>
<reference evidence="3 4" key="1">
    <citation type="submission" date="2018-05" db="EMBL/GenBank/DDBJ databases">
        <title>Genetic diversity of glacier-inhabiting Cryobacterium bacteria in China and description of Cryobacterium mengkeensis sp. nov. and Arthrobacter glacialis sp. nov.</title>
        <authorList>
            <person name="Liu Q."/>
            <person name="Xin Y.-H."/>
        </authorList>
    </citation>
    <scope>NUCLEOTIDE SEQUENCE [LARGE SCALE GENOMIC DNA]</scope>
    <source>
        <strain evidence="3 4">B7</strain>
    </source>
</reference>
<feature type="domain" description="Solute-binding protein family 5" evidence="2">
    <location>
        <begin position="89"/>
        <end position="459"/>
    </location>
</feature>
<dbReference type="Gene3D" id="3.90.76.10">
    <property type="entry name" value="Dipeptide-binding Protein, Domain 1"/>
    <property type="match status" value="1"/>
</dbReference>